<reference evidence="2" key="1">
    <citation type="submission" date="2019-08" db="EMBL/GenBank/DDBJ databases">
        <authorList>
            <person name="Kucharzyk K."/>
            <person name="Murdoch R.W."/>
            <person name="Higgins S."/>
            <person name="Loffler F."/>
        </authorList>
    </citation>
    <scope>NUCLEOTIDE SEQUENCE</scope>
</reference>
<organism evidence="2">
    <name type="scientific">bioreactor metagenome</name>
    <dbReference type="NCBI Taxonomy" id="1076179"/>
    <lineage>
        <taxon>unclassified sequences</taxon>
        <taxon>metagenomes</taxon>
        <taxon>ecological metagenomes</taxon>
    </lineage>
</organism>
<feature type="region of interest" description="Disordered" evidence="1">
    <location>
        <begin position="32"/>
        <end position="60"/>
    </location>
</feature>
<gene>
    <name evidence="2" type="ORF">SDC9_111877</name>
</gene>
<dbReference type="AlphaFoldDB" id="A0A645BHX8"/>
<proteinExistence type="predicted"/>
<sequence>MNANLKKLPALSALAALTVSMFLLAGCSAGSSAGASSSPSGSPAALSPSPSASASPSASPAATEEAASSVVYQNEEYGFDFTLPESWKGYTVVTDKWDGTASDSQGEKTVATGPELLLRHPSWKTEKPRQDIPIMVFTLDEWDKLQKDEFHIGAAPIGPSELGRNSKYVFALPARYNFAFLEGYEEVETILSGGPLVPTENFGK</sequence>
<comment type="caution">
    <text evidence="2">The sequence shown here is derived from an EMBL/GenBank/DDBJ whole genome shotgun (WGS) entry which is preliminary data.</text>
</comment>
<evidence type="ECO:0000256" key="1">
    <source>
        <dbReference type="SAM" id="MobiDB-lite"/>
    </source>
</evidence>
<evidence type="ECO:0000313" key="2">
    <source>
        <dbReference type="EMBL" id="MPM64985.1"/>
    </source>
</evidence>
<protein>
    <submittedName>
        <fullName evidence="2">Uncharacterized protein</fullName>
    </submittedName>
</protein>
<dbReference type="EMBL" id="VSSQ01020265">
    <property type="protein sequence ID" value="MPM64985.1"/>
    <property type="molecule type" value="Genomic_DNA"/>
</dbReference>
<name>A0A645BHX8_9ZZZZ</name>
<dbReference type="PROSITE" id="PS51257">
    <property type="entry name" value="PROKAR_LIPOPROTEIN"/>
    <property type="match status" value="1"/>
</dbReference>
<accession>A0A645BHX8</accession>